<dbReference type="GO" id="GO:0008270">
    <property type="term" value="F:zinc ion binding"/>
    <property type="evidence" value="ECO:0007669"/>
    <property type="project" value="UniProtKB-KW"/>
</dbReference>
<dbReference type="InterPro" id="IPR013083">
    <property type="entry name" value="Znf_RING/FYVE/PHD"/>
</dbReference>
<dbReference type="OrthoDB" id="2192876at2759"/>
<dbReference type="Proteomes" id="UP000030655">
    <property type="component" value="Unassembled WGS sequence"/>
</dbReference>
<dbReference type="EMBL" id="KK365137">
    <property type="protein sequence ID" value="KCZ81774.1"/>
    <property type="molecule type" value="Genomic_DNA"/>
</dbReference>
<dbReference type="PROSITE" id="PS00518">
    <property type="entry name" value="ZF_RING_1"/>
    <property type="match status" value="1"/>
</dbReference>
<evidence type="ECO:0000256" key="2">
    <source>
        <dbReference type="ARBA" id="ARBA00022771"/>
    </source>
</evidence>
<feature type="non-terminal residue" evidence="6">
    <location>
        <position position="1"/>
    </location>
</feature>
<dbReference type="InterPro" id="IPR001841">
    <property type="entry name" value="Znf_RING"/>
</dbReference>
<dbReference type="InterPro" id="IPR017907">
    <property type="entry name" value="Znf_RING_CS"/>
</dbReference>
<organism evidence="6 7">
    <name type="scientific">Anncaliia algerae PRA339</name>
    <dbReference type="NCBI Taxonomy" id="1288291"/>
    <lineage>
        <taxon>Eukaryota</taxon>
        <taxon>Fungi</taxon>
        <taxon>Fungi incertae sedis</taxon>
        <taxon>Microsporidia</taxon>
        <taxon>Tubulinosematoidea</taxon>
        <taxon>Tubulinosematidae</taxon>
        <taxon>Anncaliia</taxon>
    </lineage>
</organism>
<dbReference type="AlphaFoldDB" id="A0A059F450"/>
<evidence type="ECO:0000313" key="7">
    <source>
        <dbReference type="Proteomes" id="UP000030655"/>
    </source>
</evidence>
<sequence length="191" mass="22449">LLENYVPVYESSSNTKIRFYFSASTSDCVLCLSFHIEPTVTNCGHIFCKNCLELNLVHFGVCPICFNYISETFSIKWHFFNDLVVNEWSTFKKIKYKDGENIDNYGKNPHSRKYYIEGEGSFTGDYFYQVIDGGNYFLYSCYLISKYKSWNKMPEFIVGRIRQLKRVEINKKNSFGLKPHIGLIVYIVKLY</sequence>
<name>A0A059F450_9MICR</name>
<accession>A0A059F450</accession>
<dbReference type="HOGENOM" id="CLU_1424627_0_0_1"/>
<proteinExistence type="predicted"/>
<dbReference type="Pfam" id="PF13920">
    <property type="entry name" value="zf-C3HC4_3"/>
    <property type="match status" value="1"/>
</dbReference>
<evidence type="ECO:0000256" key="4">
    <source>
        <dbReference type="PROSITE-ProRule" id="PRU00175"/>
    </source>
</evidence>
<dbReference type="STRING" id="1288291.A0A059F450"/>
<dbReference type="SUPFAM" id="SSF57850">
    <property type="entry name" value="RING/U-box"/>
    <property type="match status" value="1"/>
</dbReference>
<keyword evidence="1" id="KW-0479">Metal-binding</keyword>
<keyword evidence="2 4" id="KW-0863">Zinc-finger</keyword>
<dbReference type="PANTHER" id="PTHR23327">
    <property type="entry name" value="RING FINGER PROTEIN 127"/>
    <property type="match status" value="1"/>
</dbReference>
<protein>
    <recommendedName>
        <fullName evidence="5">RING-type domain-containing protein</fullName>
    </recommendedName>
</protein>
<keyword evidence="7" id="KW-1185">Reference proteome</keyword>
<dbReference type="SMART" id="SM00184">
    <property type="entry name" value="RING"/>
    <property type="match status" value="1"/>
</dbReference>
<dbReference type="VEuPathDB" id="MicrosporidiaDB:H312_00814"/>
<evidence type="ECO:0000256" key="1">
    <source>
        <dbReference type="ARBA" id="ARBA00022723"/>
    </source>
</evidence>
<feature type="domain" description="RING-type" evidence="5">
    <location>
        <begin position="28"/>
        <end position="65"/>
    </location>
</feature>
<evidence type="ECO:0000259" key="5">
    <source>
        <dbReference type="PROSITE" id="PS50089"/>
    </source>
</evidence>
<evidence type="ECO:0000256" key="3">
    <source>
        <dbReference type="ARBA" id="ARBA00022833"/>
    </source>
</evidence>
<dbReference type="PROSITE" id="PS50089">
    <property type="entry name" value="ZF_RING_2"/>
    <property type="match status" value="1"/>
</dbReference>
<evidence type="ECO:0000313" key="6">
    <source>
        <dbReference type="EMBL" id="KCZ81774.1"/>
    </source>
</evidence>
<dbReference type="Gene3D" id="3.30.40.10">
    <property type="entry name" value="Zinc/RING finger domain, C3HC4 (zinc finger)"/>
    <property type="match status" value="1"/>
</dbReference>
<keyword evidence="3" id="KW-0862">Zinc</keyword>
<reference evidence="6 7" key="2">
    <citation type="submission" date="2014-03" db="EMBL/GenBank/DDBJ databases">
        <title>The Genome Sequence of Anncaliia algerae insect isolate PRA339.</title>
        <authorList>
            <consortium name="The Broad Institute Genome Sequencing Platform"/>
            <consortium name="The Broad Institute Genome Sequencing Center for Infectious Disease"/>
            <person name="Cuomo C."/>
            <person name="Becnel J."/>
            <person name="Sanscrainte N."/>
            <person name="Walker B."/>
            <person name="Young S.K."/>
            <person name="Zeng Q."/>
            <person name="Gargeya S."/>
            <person name="Fitzgerald M."/>
            <person name="Haas B."/>
            <person name="Abouelleil A."/>
            <person name="Alvarado L."/>
            <person name="Arachchi H.M."/>
            <person name="Berlin A.M."/>
            <person name="Chapman S.B."/>
            <person name="Dewar J."/>
            <person name="Goldberg J."/>
            <person name="Griggs A."/>
            <person name="Gujja S."/>
            <person name="Hansen M."/>
            <person name="Howarth C."/>
            <person name="Imamovic A."/>
            <person name="Larimer J."/>
            <person name="McCowan C."/>
            <person name="Murphy C."/>
            <person name="Neiman D."/>
            <person name="Pearson M."/>
            <person name="Priest M."/>
            <person name="Roberts A."/>
            <person name="Saif S."/>
            <person name="Shea T."/>
            <person name="Sisk P."/>
            <person name="Sykes S."/>
            <person name="Wortman J."/>
            <person name="Nusbaum C."/>
            <person name="Birren B."/>
        </authorList>
    </citation>
    <scope>NUCLEOTIDE SEQUENCE [LARGE SCALE GENOMIC DNA]</scope>
    <source>
        <strain evidence="6 7">PRA339</strain>
    </source>
</reference>
<gene>
    <name evidence="6" type="ORF">H312_00814</name>
</gene>
<reference evidence="7" key="1">
    <citation type="submission" date="2013-02" db="EMBL/GenBank/DDBJ databases">
        <authorList>
            <consortium name="The Broad Institute Genome Sequencing Platform"/>
            <person name="Cuomo C."/>
            <person name="Becnel J."/>
            <person name="Sanscrainte N."/>
            <person name="Walker B."/>
            <person name="Young S.K."/>
            <person name="Zeng Q."/>
            <person name="Gargeya S."/>
            <person name="Fitzgerald M."/>
            <person name="Haas B."/>
            <person name="Abouelleil A."/>
            <person name="Alvarado L."/>
            <person name="Arachchi H.M."/>
            <person name="Berlin A.M."/>
            <person name="Chapman S.B."/>
            <person name="Dewar J."/>
            <person name="Goldberg J."/>
            <person name="Griggs A."/>
            <person name="Gujja S."/>
            <person name="Hansen M."/>
            <person name="Howarth C."/>
            <person name="Imamovic A."/>
            <person name="Larimer J."/>
            <person name="McCowan C."/>
            <person name="Murphy C."/>
            <person name="Neiman D."/>
            <person name="Pearson M."/>
            <person name="Priest M."/>
            <person name="Roberts A."/>
            <person name="Saif S."/>
            <person name="Shea T."/>
            <person name="Sisk P."/>
            <person name="Sykes S."/>
            <person name="Wortman J."/>
            <person name="Nusbaum C."/>
            <person name="Birren B."/>
        </authorList>
    </citation>
    <scope>NUCLEOTIDE SEQUENCE [LARGE SCALE GENOMIC DNA]</scope>
    <source>
        <strain evidence="7">PRA339</strain>
    </source>
</reference>